<dbReference type="Proteomes" id="UP001597182">
    <property type="component" value="Unassembled WGS sequence"/>
</dbReference>
<evidence type="ECO:0000313" key="1">
    <source>
        <dbReference type="EMBL" id="MFD1236162.1"/>
    </source>
</evidence>
<evidence type="ECO:0000313" key="2">
    <source>
        <dbReference type="Proteomes" id="UP001597182"/>
    </source>
</evidence>
<accession>A0ABW3VM78</accession>
<organism evidence="1 2">
    <name type="scientific">Pseudonocardia benzenivorans</name>
    <dbReference type="NCBI Taxonomy" id="228005"/>
    <lineage>
        <taxon>Bacteria</taxon>
        <taxon>Bacillati</taxon>
        <taxon>Actinomycetota</taxon>
        <taxon>Actinomycetes</taxon>
        <taxon>Pseudonocardiales</taxon>
        <taxon>Pseudonocardiaceae</taxon>
        <taxon>Pseudonocardia</taxon>
    </lineage>
</organism>
<proteinExistence type="predicted"/>
<name>A0ABW3VM78_9PSEU</name>
<gene>
    <name evidence="1" type="ORF">ACFQ34_22960</name>
</gene>
<comment type="caution">
    <text evidence="1">The sequence shown here is derived from an EMBL/GenBank/DDBJ whole genome shotgun (WGS) entry which is preliminary data.</text>
</comment>
<reference evidence="2" key="1">
    <citation type="journal article" date="2019" name="Int. J. Syst. Evol. Microbiol.">
        <title>The Global Catalogue of Microorganisms (GCM) 10K type strain sequencing project: providing services to taxonomists for standard genome sequencing and annotation.</title>
        <authorList>
            <consortium name="The Broad Institute Genomics Platform"/>
            <consortium name="The Broad Institute Genome Sequencing Center for Infectious Disease"/>
            <person name="Wu L."/>
            <person name="Ma J."/>
        </authorList>
    </citation>
    <scope>NUCLEOTIDE SEQUENCE [LARGE SCALE GENOMIC DNA]</scope>
    <source>
        <strain evidence="2">CCUG 49018</strain>
    </source>
</reference>
<sequence>MTSAADGLAHDVEDAEVLIGRPRGRYVAVCGAIVHPAALTAPAGRVCRSCAGLRVPDRTEESMQQLARAARRAQSRWLATCSAIMRGTLHRPAVVWS</sequence>
<dbReference type="EMBL" id="JBHTMB010000207">
    <property type="protein sequence ID" value="MFD1236162.1"/>
    <property type="molecule type" value="Genomic_DNA"/>
</dbReference>
<keyword evidence="2" id="KW-1185">Reference proteome</keyword>
<protein>
    <submittedName>
        <fullName evidence="1">Uncharacterized protein</fullName>
    </submittedName>
</protein>